<proteinExistence type="predicted"/>
<evidence type="ECO:0000313" key="2">
    <source>
        <dbReference type="EMBL" id="QHI70213.1"/>
    </source>
</evidence>
<dbReference type="GO" id="GO:0004534">
    <property type="term" value="F:5'-3' RNA exonuclease activity"/>
    <property type="evidence" value="ECO:0007669"/>
    <property type="project" value="TreeGrafter"/>
</dbReference>
<protein>
    <submittedName>
        <fullName evidence="2">PHP domain-containing protein</fullName>
    </submittedName>
</protein>
<dbReference type="Proteomes" id="UP000464954">
    <property type="component" value="Chromosome"/>
</dbReference>
<accession>A0A6P1MAT2</accession>
<gene>
    <name evidence="2" type="ORF">GT409_12435</name>
</gene>
<dbReference type="InterPro" id="IPR052018">
    <property type="entry name" value="PHP_domain"/>
</dbReference>
<dbReference type="Gene3D" id="3.20.20.140">
    <property type="entry name" value="Metal-dependent hydrolases"/>
    <property type="match status" value="1"/>
</dbReference>
<feature type="domain" description="Polymerase/histidinol phosphatase N-terminal" evidence="1">
    <location>
        <begin position="5"/>
        <end position="73"/>
    </location>
</feature>
<dbReference type="SMART" id="SM00481">
    <property type="entry name" value="POLIIIAc"/>
    <property type="match status" value="1"/>
</dbReference>
<evidence type="ECO:0000259" key="1">
    <source>
        <dbReference type="SMART" id="SM00481"/>
    </source>
</evidence>
<dbReference type="AlphaFoldDB" id="A0A6P1MAT2"/>
<evidence type="ECO:0000313" key="3">
    <source>
        <dbReference type="Proteomes" id="UP000464954"/>
    </source>
</evidence>
<dbReference type="Pfam" id="PF02811">
    <property type="entry name" value="PHP"/>
    <property type="match status" value="1"/>
</dbReference>
<dbReference type="EMBL" id="CP047593">
    <property type="protein sequence ID" value="QHI70213.1"/>
    <property type="molecule type" value="Genomic_DNA"/>
</dbReference>
<dbReference type="SUPFAM" id="SSF89550">
    <property type="entry name" value="PHP domain-like"/>
    <property type="match status" value="1"/>
</dbReference>
<name>A0A6P1MAT2_9BACT</name>
<dbReference type="KEGG" id="taer:GT409_12435"/>
<sequence>MNARIDFHIHSCLSPCAALEMSPRAIIAGAKEKGLDCIALADHGCVENLPAFHDACAEAGLPCLYGLEATSSEEVHTLCLFDQLDPALKFGRMIYDSIMDYPNDPERFGMQPIVTVDDDVLNFADKLLFAATDISFFDLVPMALDAGALCIPSHIDREYLGAIAQIGFLPDLPYDAVEVVSPNPPAGAEKWPIVHFSDAHHPDQIGRRFTEVETEAFTVPALRAAFHKLLPA</sequence>
<organism evidence="2 3">
    <name type="scientific">Tichowtungia aerotolerans</name>
    <dbReference type="NCBI Taxonomy" id="2697043"/>
    <lineage>
        <taxon>Bacteria</taxon>
        <taxon>Pseudomonadati</taxon>
        <taxon>Kiritimatiellota</taxon>
        <taxon>Tichowtungiia</taxon>
        <taxon>Tichowtungiales</taxon>
        <taxon>Tichowtungiaceae</taxon>
        <taxon>Tichowtungia</taxon>
    </lineage>
</organism>
<dbReference type="CDD" id="cd07432">
    <property type="entry name" value="PHP_HisPPase"/>
    <property type="match status" value="1"/>
</dbReference>
<dbReference type="InterPro" id="IPR003141">
    <property type="entry name" value="Pol/His_phosphatase_N"/>
</dbReference>
<dbReference type="PANTHER" id="PTHR42924:SF3">
    <property type="entry name" value="POLYMERASE_HISTIDINOL PHOSPHATASE N-TERMINAL DOMAIN-CONTAINING PROTEIN"/>
    <property type="match status" value="1"/>
</dbReference>
<dbReference type="PANTHER" id="PTHR42924">
    <property type="entry name" value="EXONUCLEASE"/>
    <property type="match status" value="1"/>
</dbReference>
<dbReference type="InterPro" id="IPR004013">
    <property type="entry name" value="PHP_dom"/>
</dbReference>
<dbReference type="InterPro" id="IPR016195">
    <property type="entry name" value="Pol/histidinol_Pase-like"/>
</dbReference>
<dbReference type="GO" id="GO:0035312">
    <property type="term" value="F:5'-3' DNA exonuclease activity"/>
    <property type="evidence" value="ECO:0007669"/>
    <property type="project" value="TreeGrafter"/>
</dbReference>
<reference evidence="2 3" key="1">
    <citation type="submission" date="2020-01" db="EMBL/GenBank/DDBJ databases">
        <title>Ponticoccus aerotolerans gen. nov., sp. nov., an anaerobic bacterium and proposal of Ponticoccusceae fam. nov., Ponticoccusles ord. nov. and Ponticoccuse classis nov. in the phylum Kiritimatiellaeota.</title>
        <authorList>
            <person name="Zhou L.Y."/>
            <person name="Du Z.J."/>
        </authorList>
    </citation>
    <scope>NUCLEOTIDE SEQUENCE [LARGE SCALE GENOMIC DNA]</scope>
    <source>
        <strain evidence="2 3">S-5007</strain>
    </source>
</reference>
<dbReference type="RefSeq" id="WP_160629391.1">
    <property type="nucleotide sequence ID" value="NZ_CP047593.1"/>
</dbReference>
<keyword evidence="3" id="KW-1185">Reference proteome</keyword>